<dbReference type="OrthoDB" id="9796461at2"/>
<dbReference type="PANTHER" id="PTHR40074">
    <property type="entry name" value="O-ACETYLTRANSFERASE WECH"/>
    <property type="match status" value="1"/>
</dbReference>
<reference evidence="9 10" key="1">
    <citation type="submission" date="2018-02" db="EMBL/GenBank/DDBJ databases">
        <title>Genome sequence of Desulfovibrio carbinolicus DSM 3852.</title>
        <authorList>
            <person name="Wilbanks E."/>
            <person name="Skennerton C.T."/>
            <person name="Orphan V.J."/>
        </authorList>
    </citation>
    <scope>NUCLEOTIDE SEQUENCE [LARGE SCALE GENOMIC DNA]</scope>
    <source>
        <strain evidence="9 10">DSM 3852</strain>
    </source>
</reference>
<keyword evidence="10" id="KW-1185">Reference proteome</keyword>
<feature type="transmembrane region" description="Helical" evidence="7">
    <location>
        <begin position="12"/>
        <end position="31"/>
    </location>
</feature>
<dbReference type="InterPro" id="IPR002656">
    <property type="entry name" value="Acyl_transf_3_dom"/>
</dbReference>
<evidence type="ECO:0000256" key="1">
    <source>
        <dbReference type="ARBA" id="ARBA00004651"/>
    </source>
</evidence>
<keyword evidence="4 7" id="KW-0812">Transmembrane</keyword>
<comment type="subcellular location">
    <subcellularLocation>
        <location evidence="1">Cell membrane</location>
        <topology evidence="1">Multi-pass membrane protein</topology>
    </subcellularLocation>
</comment>
<keyword evidence="9" id="KW-0808">Transferase</keyword>
<keyword evidence="3" id="KW-1003">Cell membrane</keyword>
<feature type="transmembrane region" description="Helical" evidence="7">
    <location>
        <begin position="79"/>
        <end position="97"/>
    </location>
</feature>
<evidence type="ECO:0000256" key="5">
    <source>
        <dbReference type="ARBA" id="ARBA00022989"/>
    </source>
</evidence>
<feature type="transmembrane region" description="Helical" evidence="7">
    <location>
        <begin position="210"/>
        <end position="228"/>
    </location>
</feature>
<evidence type="ECO:0000256" key="7">
    <source>
        <dbReference type="SAM" id="Phobius"/>
    </source>
</evidence>
<dbReference type="GO" id="GO:0016413">
    <property type="term" value="F:O-acetyltransferase activity"/>
    <property type="evidence" value="ECO:0007669"/>
    <property type="project" value="TreeGrafter"/>
</dbReference>
<keyword evidence="6 7" id="KW-0472">Membrane</keyword>
<evidence type="ECO:0000313" key="9">
    <source>
        <dbReference type="EMBL" id="QAZ66487.1"/>
    </source>
</evidence>
<dbReference type="Pfam" id="PF01757">
    <property type="entry name" value="Acyl_transf_3"/>
    <property type="match status" value="1"/>
</dbReference>
<evidence type="ECO:0000256" key="4">
    <source>
        <dbReference type="ARBA" id="ARBA00022692"/>
    </source>
</evidence>
<keyword evidence="5 7" id="KW-1133">Transmembrane helix</keyword>
<feature type="transmembrane region" description="Helical" evidence="7">
    <location>
        <begin position="240"/>
        <end position="257"/>
    </location>
</feature>
<keyword evidence="9" id="KW-0012">Acyltransferase</keyword>
<feature type="transmembrane region" description="Helical" evidence="7">
    <location>
        <begin position="148"/>
        <end position="169"/>
    </location>
</feature>
<feature type="transmembrane region" description="Helical" evidence="7">
    <location>
        <begin position="305"/>
        <end position="328"/>
    </location>
</feature>
<sequence>MRYYSIQILRIVFMSMVLYLHVRAYLFIYGGQTDTFFNLVPDAFMAVALPFFSISGFIMAFLIDIGYRNFLPRRLLRVYPTYWCGVAISVIVGYLLWGKLPGKELFAAASLLPVGPADLPLRVEWTLIYEIVYYIVIAPFATPRLRRYFPAFLVIWGLAVIVAYLAFGLREGYVFNTWRTVLFAGYNLYFITGALVYYLQKRTGPMHPALAVGILVACSVFTVAWGWNRPLGVIKSLSEIGPWSLCTAATLFAVVKLEDYVRHPFFIAVSNFGDYAYAYYLIHAVILSAVFSIMVYTLGWPLDNARAFLGLGAVAVGGWFFARLDLALHNFFKSRLR</sequence>
<dbReference type="AlphaFoldDB" id="A0A4P6HHK6"/>
<feature type="transmembrane region" description="Helical" evidence="7">
    <location>
        <begin position="277"/>
        <end position="299"/>
    </location>
</feature>
<feature type="domain" description="Acyltransferase 3" evidence="8">
    <location>
        <begin position="4"/>
        <end position="320"/>
    </location>
</feature>
<accession>A0A4P6HHK6</accession>
<evidence type="ECO:0000256" key="3">
    <source>
        <dbReference type="ARBA" id="ARBA00022475"/>
    </source>
</evidence>
<organism evidence="9 10">
    <name type="scientific">Solidesulfovibrio carbinolicus</name>
    <dbReference type="NCBI Taxonomy" id="296842"/>
    <lineage>
        <taxon>Bacteria</taxon>
        <taxon>Pseudomonadati</taxon>
        <taxon>Thermodesulfobacteriota</taxon>
        <taxon>Desulfovibrionia</taxon>
        <taxon>Desulfovibrionales</taxon>
        <taxon>Desulfovibrionaceae</taxon>
        <taxon>Solidesulfovibrio</taxon>
    </lineage>
</organism>
<comment type="similarity">
    <text evidence="2">Belongs to the acyltransferase 3 family.</text>
</comment>
<evidence type="ECO:0000313" key="10">
    <source>
        <dbReference type="Proteomes" id="UP000293296"/>
    </source>
</evidence>
<name>A0A4P6HHK6_9BACT</name>
<dbReference type="GO" id="GO:0005886">
    <property type="term" value="C:plasma membrane"/>
    <property type="evidence" value="ECO:0007669"/>
    <property type="project" value="UniProtKB-SubCell"/>
</dbReference>
<feature type="transmembrane region" description="Helical" evidence="7">
    <location>
        <begin position="43"/>
        <end position="67"/>
    </location>
</feature>
<dbReference type="RefSeq" id="WP_129349795.1">
    <property type="nucleotide sequence ID" value="NZ_CP026538.1"/>
</dbReference>
<dbReference type="Proteomes" id="UP000293296">
    <property type="component" value="Chromosome"/>
</dbReference>
<proteinExistence type="inferred from homology"/>
<dbReference type="KEGG" id="dcb:C3Y92_04210"/>
<protein>
    <submittedName>
        <fullName evidence="9">Acyltransferase</fullName>
    </submittedName>
</protein>
<evidence type="ECO:0000256" key="2">
    <source>
        <dbReference type="ARBA" id="ARBA00007400"/>
    </source>
</evidence>
<feature type="transmembrane region" description="Helical" evidence="7">
    <location>
        <begin position="181"/>
        <end position="198"/>
    </location>
</feature>
<feature type="transmembrane region" description="Helical" evidence="7">
    <location>
        <begin position="123"/>
        <end position="141"/>
    </location>
</feature>
<dbReference type="PANTHER" id="PTHR40074:SF2">
    <property type="entry name" value="O-ACETYLTRANSFERASE WECH"/>
    <property type="match status" value="1"/>
</dbReference>
<evidence type="ECO:0000256" key="6">
    <source>
        <dbReference type="ARBA" id="ARBA00023136"/>
    </source>
</evidence>
<evidence type="ECO:0000259" key="8">
    <source>
        <dbReference type="Pfam" id="PF01757"/>
    </source>
</evidence>
<dbReference type="GO" id="GO:0009246">
    <property type="term" value="P:enterobacterial common antigen biosynthetic process"/>
    <property type="evidence" value="ECO:0007669"/>
    <property type="project" value="TreeGrafter"/>
</dbReference>
<gene>
    <name evidence="9" type="ORF">C3Y92_04210</name>
</gene>
<dbReference type="EMBL" id="CP026538">
    <property type="protein sequence ID" value="QAZ66487.1"/>
    <property type="molecule type" value="Genomic_DNA"/>
</dbReference>